<dbReference type="Proteomes" id="UP000516590">
    <property type="component" value="Segment"/>
</dbReference>
<protein>
    <submittedName>
        <fullName evidence="1">Uncharacterized protein</fullName>
    </submittedName>
</protein>
<sequence>MAMQPRNYFLSQYGNKRGTTVMHRMRTWYNSQARLAQREGRVADGNRFQSMADDMTANINGV</sequence>
<name>A0A7L8G4I0_9CAUD</name>
<reference evidence="1 2" key="1">
    <citation type="submission" date="2020-07" db="EMBL/GenBank/DDBJ databases">
        <title>Complete genome sequence of Rhizobium phaseoli phage Palo.</title>
        <authorList>
            <person name="Nabhani A."/>
            <person name="Rushing L."/>
            <person name="Newkirk H."/>
            <person name="Gonzalez C."/>
            <person name="Young R."/>
            <person name="Liu M."/>
        </authorList>
    </citation>
    <scope>NUCLEOTIDE SEQUENCE [LARGE SCALE GENOMIC DNA]</scope>
</reference>
<accession>A0A7L8G4I0</accession>
<dbReference type="EMBL" id="MT708544">
    <property type="protein sequence ID" value="QOE32067.1"/>
    <property type="molecule type" value="Genomic_DNA"/>
</dbReference>
<keyword evidence="2" id="KW-1185">Reference proteome</keyword>
<evidence type="ECO:0000313" key="2">
    <source>
        <dbReference type="Proteomes" id="UP000516590"/>
    </source>
</evidence>
<gene>
    <name evidence="1" type="ORF">CPT_Palo_008</name>
</gene>
<proteinExistence type="predicted"/>
<organism evidence="1 2">
    <name type="scientific">Rhizobium phage Palo</name>
    <dbReference type="NCBI Taxonomy" id="2767573"/>
    <lineage>
        <taxon>Viruses</taxon>
        <taxon>Duplodnaviria</taxon>
        <taxon>Heunggongvirae</taxon>
        <taxon>Uroviricota</taxon>
        <taxon>Caudoviricetes</taxon>
        <taxon>Autographivirales</taxon>
        <taxon>Dunnvirinae</taxon>
        <taxon>Palovirus</taxon>
        <taxon>Palovirus palo</taxon>
    </lineage>
</organism>
<evidence type="ECO:0000313" key="1">
    <source>
        <dbReference type="EMBL" id="QOE32067.1"/>
    </source>
</evidence>